<dbReference type="SMART" id="SM00635">
    <property type="entry name" value="BID_2"/>
    <property type="match status" value="1"/>
</dbReference>
<keyword evidence="1" id="KW-0812">Transmembrane</keyword>
<keyword evidence="4" id="KW-1185">Reference proteome</keyword>
<reference evidence="3 4" key="2">
    <citation type="journal article" date="2013" name="PLoS ONE">
        <title>INDIGO - INtegrated Data Warehouse of MIcrobial GenOmes with Examples from the Red Sea Extremophiles.</title>
        <authorList>
            <person name="Alam I."/>
            <person name="Antunes A."/>
            <person name="Kamau A.A."/>
            <person name="Ba Alawi W."/>
            <person name="Kalkatawi M."/>
            <person name="Stingl U."/>
            <person name="Bajic V.B."/>
        </authorList>
    </citation>
    <scope>NUCLEOTIDE SEQUENCE [LARGE SCALE GENOMIC DNA]</scope>
    <source>
        <strain evidence="3 4">SSD-17B</strain>
    </source>
</reference>
<comment type="caution">
    <text evidence="3">The sequence shown here is derived from an EMBL/GenBank/DDBJ whole genome shotgun (WGS) entry which is preliminary data.</text>
</comment>
<reference evidence="3 4" key="1">
    <citation type="journal article" date="2011" name="J. Bacteriol.">
        <title>Genome sequence of Haloplasma contractile, an unusual contractile bacterium from a deep-sea anoxic brine lake.</title>
        <authorList>
            <person name="Antunes A."/>
            <person name="Alam I."/>
            <person name="El Dorry H."/>
            <person name="Siam R."/>
            <person name="Robertson A."/>
            <person name="Bajic V.B."/>
            <person name="Stingl U."/>
        </authorList>
    </citation>
    <scope>NUCLEOTIDE SEQUENCE [LARGE SCALE GENOMIC DNA]</scope>
    <source>
        <strain evidence="3 4">SSD-17B</strain>
    </source>
</reference>
<name>U2EGS1_9MOLU</name>
<dbReference type="InParanoid" id="U2EGS1"/>
<dbReference type="Pfam" id="PF02368">
    <property type="entry name" value="Big_2"/>
    <property type="match status" value="1"/>
</dbReference>
<dbReference type="EMBL" id="AFNU02000001">
    <property type="protein sequence ID" value="ERJ13811.1"/>
    <property type="molecule type" value="Genomic_DNA"/>
</dbReference>
<evidence type="ECO:0000313" key="4">
    <source>
        <dbReference type="Proteomes" id="UP000005707"/>
    </source>
</evidence>
<dbReference type="Proteomes" id="UP000005707">
    <property type="component" value="Unassembled WGS sequence"/>
</dbReference>
<proteinExistence type="predicted"/>
<evidence type="ECO:0000256" key="1">
    <source>
        <dbReference type="SAM" id="Phobius"/>
    </source>
</evidence>
<dbReference type="AlphaFoldDB" id="U2EGS1"/>
<organism evidence="3 4">
    <name type="scientific">Haloplasma contractile SSD-17B</name>
    <dbReference type="NCBI Taxonomy" id="1033810"/>
    <lineage>
        <taxon>Bacteria</taxon>
        <taxon>Bacillati</taxon>
        <taxon>Mycoplasmatota</taxon>
        <taxon>Mollicutes</taxon>
        <taxon>Haloplasmatales</taxon>
        <taxon>Haloplasmataceae</taxon>
        <taxon>Haloplasma</taxon>
    </lineage>
</organism>
<keyword evidence="1" id="KW-1133">Transmembrane helix</keyword>
<dbReference type="STRING" id="1033810.HLPCO_000477"/>
<protein>
    <submittedName>
        <fullName evidence="3">Ig domain-containing protein group 2 domain-containing protein</fullName>
    </submittedName>
</protein>
<dbReference type="eggNOG" id="COG5492">
    <property type="taxonomic scope" value="Bacteria"/>
</dbReference>
<gene>
    <name evidence="3" type="ORF">HLPCO_000477</name>
</gene>
<dbReference type="OrthoDB" id="38701at2"/>
<feature type="transmembrane region" description="Helical" evidence="1">
    <location>
        <begin position="7"/>
        <end position="25"/>
    </location>
</feature>
<dbReference type="RefSeq" id="WP_008826083.1">
    <property type="nucleotide sequence ID" value="NZ_AFNU02000001.1"/>
</dbReference>
<evidence type="ECO:0000259" key="2">
    <source>
        <dbReference type="SMART" id="SM00635"/>
    </source>
</evidence>
<dbReference type="Gene3D" id="2.60.40.1080">
    <property type="match status" value="1"/>
</dbReference>
<evidence type="ECO:0000313" key="3">
    <source>
        <dbReference type="EMBL" id="ERJ13811.1"/>
    </source>
</evidence>
<accession>U2EGS1</accession>
<dbReference type="SUPFAM" id="SSF63825">
    <property type="entry name" value="YWTD domain"/>
    <property type="match status" value="1"/>
</dbReference>
<dbReference type="InterPro" id="IPR003343">
    <property type="entry name" value="Big_2"/>
</dbReference>
<keyword evidence="1" id="KW-0472">Membrane</keyword>
<feature type="domain" description="BIG2" evidence="2">
    <location>
        <begin position="1081"/>
        <end position="1158"/>
    </location>
</feature>
<sequence>MNHFKKLCYLFIVVIISYIGSMIAFSHQADASTFTDQTFSEYAYQVESQMSDYLTYQDEYYTNMTGLINTKLSTNYTTTDLKNAVNNELQFNILEITPEVYDQDPFIEVSDVYSSLNRLTSLYQDMTVTYDLQGDHFIQNMGNFNLEVMTIKQFVANRQDIEGKYDAIIFTTGDYTPKNVEECPKWESYCDPYLDTTDNLNDLTVLKANQLIEQYMNKGVPVFIHSNAFNYPDSILYEKLKGSDLTYGNVFEVSYNNTDDLYQDVLAYMAYIQINNMKPEFELTKQPVDYLLDSTKTYNQGDLVEFEVNLTNYSQAKLSFYIDFTGDYTFSNDERIYSSDIVNGTNSFSFYVPELYSGVFDWKVMIEHNGVTATKSGLIKFGGHTKEIKVLNVVSSMVEYRNNLLEDEFVDAYFNNNGEYKITVESCTIKEFSKNSKNESKHPCSHYRIMDEYDVILLGQDIFDDHPNRQVFNSIQQKIDEGKPIIFTSAMTRGHKFWLDYFSGFLFTNFQIHFSESSENVNNLEIVNYNSYSSYPFNINSEELLIPSDLNYSYNEQYQLDLEDPNLIPLMNMYNKELNRKDQFDSYNNIYYAKRNNLTFLNIGNNSYRMYKDIEHKLLANAIVNTYLTTEKQIPEVVVEETLNINVTNTFENALINETDAINFNFTPTTTNTNTTYQYKVFVNEQQVEEGTSLGNEQQTITLNQLANPTANSVDSVYVRVVVSDEEQKNESVYGFNLFVADIDDYFEMNRNLDSTPHQFKDYIQVNNTKIIDYDFNVKALDFSNIASQEQLPTEIILKNISFKEQFPVGIEITSIPSGFTKTGDYLTGTTIEHTFNDIQLILINGEYIVLNPDYKFDISFRALETNTFTLNQSTLRFNAIQNQTVSQSFNHINFEASKTISSHTIIDHYTDYLFVPYNSSIDMSSLFTVDQDVVLKDIYYNLGTVLNSYNNQTPFEINDRMLYSKAIGEQIVEITFVDVFGYQVTKQIPIYTYETISELSIYDIGLNLLETKSLTINMNPILSLNNLTYSVKDPTVVDLYSDNGQLYVTGLKEGKTSVTISGYNKEGKLIESTASITVNNPTYLSVSPDITTLYVSQQFSDYQVTCNYTGDYRIEFRSLNQSVATITQSTGIVSALAPGSATIEIELYDQATNVLVEKISTVIIVKDVINDQSGFTQNEYEFKTTESVTLEDLVKVEPSTIEDEVILEFNVIDSDQVVLFDQTQGIITPLKAGTIQLEVILSHYDEHLNLLNTVSDSVQIVFVTPTDPINDDGEKY</sequence>